<dbReference type="Proteomes" id="UP000294830">
    <property type="component" value="Unassembled WGS sequence"/>
</dbReference>
<dbReference type="Pfam" id="PF02838">
    <property type="entry name" value="Glyco_hydro_20b"/>
    <property type="match status" value="1"/>
</dbReference>
<evidence type="ECO:0000313" key="8">
    <source>
        <dbReference type="EMBL" id="TCN70113.1"/>
    </source>
</evidence>
<dbReference type="InterPro" id="IPR025705">
    <property type="entry name" value="Beta_hexosaminidase_sua/sub"/>
</dbReference>
<dbReference type="AlphaFoldDB" id="A0A4R2EMR4"/>
<keyword evidence="3" id="KW-0326">Glycosidase</keyword>
<feature type="chain" id="PRO_5020296181" evidence="5">
    <location>
        <begin position="18"/>
        <end position="792"/>
    </location>
</feature>
<organism evidence="8 9">
    <name type="scientific">Acetobacteroides hydrogenigenes</name>
    <dbReference type="NCBI Taxonomy" id="979970"/>
    <lineage>
        <taxon>Bacteria</taxon>
        <taxon>Pseudomonadati</taxon>
        <taxon>Bacteroidota</taxon>
        <taxon>Bacteroidia</taxon>
        <taxon>Bacteroidales</taxon>
        <taxon>Rikenellaceae</taxon>
        <taxon>Acetobacteroides</taxon>
    </lineage>
</organism>
<evidence type="ECO:0000259" key="6">
    <source>
        <dbReference type="Pfam" id="PF00728"/>
    </source>
</evidence>
<gene>
    <name evidence="8" type="ORF">CLV25_10464</name>
</gene>
<keyword evidence="5" id="KW-0732">Signal</keyword>
<dbReference type="PANTHER" id="PTHR43678:SF1">
    <property type="entry name" value="BETA-N-ACETYLHEXOSAMINIDASE"/>
    <property type="match status" value="1"/>
</dbReference>
<proteinExistence type="inferred from homology"/>
<dbReference type="PRINTS" id="PR00738">
    <property type="entry name" value="GLHYDRLASE20"/>
</dbReference>
<dbReference type="Pfam" id="PF00728">
    <property type="entry name" value="Glyco_hydro_20"/>
    <property type="match status" value="1"/>
</dbReference>
<evidence type="ECO:0000256" key="3">
    <source>
        <dbReference type="ARBA" id="ARBA00023295"/>
    </source>
</evidence>
<dbReference type="RefSeq" id="WP_207895593.1">
    <property type="nucleotide sequence ID" value="NZ_SLWB01000004.1"/>
</dbReference>
<evidence type="ECO:0000256" key="2">
    <source>
        <dbReference type="ARBA" id="ARBA00022801"/>
    </source>
</evidence>
<dbReference type="InterPro" id="IPR017853">
    <property type="entry name" value="GH"/>
</dbReference>
<comment type="caution">
    <text evidence="8">The sequence shown here is derived from an EMBL/GenBank/DDBJ whole genome shotgun (WGS) entry which is preliminary data.</text>
</comment>
<dbReference type="GO" id="GO:0005975">
    <property type="term" value="P:carbohydrate metabolic process"/>
    <property type="evidence" value="ECO:0007669"/>
    <property type="project" value="InterPro"/>
</dbReference>
<feature type="domain" description="Glycoside hydrolase family 20 catalytic" evidence="6">
    <location>
        <begin position="251"/>
        <end position="566"/>
    </location>
</feature>
<feature type="domain" description="Beta-hexosaminidase bacterial type N-terminal" evidence="7">
    <location>
        <begin position="124"/>
        <end position="248"/>
    </location>
</feature>
<dbReference type="EMBL" id="SLWB01000004">
    <property type="protein sequence ID" value="TCN70113.1"/>
    <property type="molecule type" value="Genomic_DNA"/>
</dbReference>
<dbReference type="InterPro" id="IPR013320">
    <property type="entry name" value="ConA-like_dom_sf"/>
</dbReference>
<dbReference type="InterPro" id="IPR015882">
    <property type="entry name" value="HEX_bac_N"/>
</dbReference>
<protein>
    <submittedName>
        <fullName evidence="8">Hexosaminidase</fullName>
    </submittedName>
</protein>
<dbReference type="InterPro" id="IPR052764">
    <property type="entry name" value="GH20_Enzymes"/>
</dbReference>
<name>A0A4R2EMR4_9BACT</name>
<dbReference type="Gene3D" id="3.20.20.80">
    <property type="entry name" value="Glycosidases"/>
    <property type="match status" value="1"/>
</dbReference>
<dbReference type="InterPro" id="IPR029018">
    <property type="entry name" value="Hex-like_dom2"/>
</dbReference>
<evidence type="ECO:0000259" key="7">
    <source>
        <dbReference type="Pfam" id="PF02838"/>
    </source>
</evidence>
<evidence type="ECO:0000313" key="9">
    <source>
        <dbReference type="Proteomes" id="UP000294830"/>
    </source>
</evidence>
<dbReference type="SUPFAM" id="SSF51445">
    <property type="entry name" value="(Trans)glycosidases"/>
    <property type="match status" value="1"/>
</dbReference>
<evidence type="ECO:0000256" key="5">
    <source>
        <dbReference type="SAM" id="SignalP"/>
    </source>
</evidence>
<sequence>MLVLTLALNTFISFTFGATPIKADSVAMANLKNVAISIKEVPNIGSNSTIPMPAVPKGYTATFISSDCIPVVSRSGKINPPLVDTKVHLYFVLKDSAGNKCDIPSIPVIIPGINKTSTTANAKPFVVPALREWLGGTGQFTPSKRMVLVVDLAHKLELSQTAEAFVSEYTAMFGKKMTVKYGSPKKGSIFLTLSNADTTLGKEGYTLDINDAIIIKANTSLGCFWGTRTVLQLLEQSSSIPKGIARDYPKYERRGFMLDVGRKFFTIDFLRQYVKFMAYYKLNEFHIHLNDNGFKKFFSNSWDSTYSAFRLESTTFPGLATKDGHYTKQEFIDLQKLASQYGVNIVPEIDAPAHTLAFAHYMPEIGSKQFGMDHLDLDNPKTYEFMDALFKEYLSGPNPVFTGKEVHIGTDEYSNKVAEKFRAFTDRYIRYVESFGKRARVWGALTHAKGTTPVKSENVIMDAWYNGYADPAEMINLGYDLISIPDGLVYIVPAAGYYYDYLNDEWLFNNWEPIQIGKEVFPYGHPQILGGKFAVWNDHMGNGISEKDVHHRVLASMKVLGQKMWTGNSNEIEFNTFTDKAEQLSEAPGVNMEGKIKAKGYLALSYTFDSKRITDKSGNGNNAKAGNGIKVVNDGTEKCVSIKGGSTIKLPITEIGYGYTVSFKVKRSEAASGTILFQSPNAILWLSEGKSGKLGFSRDGYTYTFSYTVPVNQWSAIAIQGDSKGTTLFVDGKLVERLEGKKFEFNGGMDKMACIQTLVFPLETIGAKQNKETFLIGDLKVYNKTLSVDEMT</sequence>
<dbReference type="SUPFAM" id="SSF55545">
    <property type="entry name" value="beta-N-acetylhexosaminidase-like domain"/>
    <property type="match status" value="1"/>
</dbReference>
<keyword evidence="9" id="KW-1185">Reference proteome</keyword>
<reference evidence="8 9" key="1">
    <citation type="submission" date="2019-03" db="EMBL/GenBank/DDBJ databases">
        <title>Genomic Encyclopedia of Archaeal and Bacterial Type Strains, Phase II (KMG-II): from individual species to whole genera.</title>
        <authorList>
            <person name="Goeker M."/>
        </authorList>
    </citation>
    <scope>NUCLEOTIDE SEQUENCE [LARGE SCALE GENOMIC DNA]</scope>
    <source>
        <strain evidence="8 9">RL-C</strain>
    </source>
</reference>
<dbReference type="PANTHER" id="PTHR43678">
    <property type="entry name" value="PUTATIVE (AFU_ORTHOLOGUE AFUA_2G00640)-RELATED"/>
    <property type="match status" value="1"/>
</dbReference>
<dbReference type="Gene3D" id="3.30.379.10">
    <property type="entry name" value="Chitobiase/beta-hexosaminidase domain 2-like"/>
    <property type="match status" value="1"/>
</dbReference>
<dbReference type="SUPFAM" id="SSF49899">
    <property type="entry name" value="Concanavalin A-like lectins/glucanases"/>
    <property type="match status" value="1"/>
</dbReference>
<dbReference type="Gene3D" id="2.60.120.200">
    <property type="match status" value="1"/>
</dbReference>
<dbReference type="InterPro" id="IPR015883">
    <property type="entry name" value="Glyco_hydro_20_cat"/>
</dbReference>
<feature type="signal peptide" evidence="5">
    <location>
        <begin position="1"/>
        <end position="17"/>
    </location>
</feature>
<evidence type="ECO:0000256" key="4">
    <source>
        <dbReference type="PIRSR" id="PIRSR625705-1"/>
    </source>
</evidence>
<keyword evidence="2" id="KW-0378">Hydrolase</keyword>
<dbReference type="GO" id="GO:0004563">
    <property type="term" value="F:beta-N-acetylhexosaminidase activity"/>
    <property type="evidence" value="ECO:0007669"/>
    <property type="project" value="InterPro"/>
</dbReference>
<comment type="similarity">
    <text evidence="1">Belongs to the glycosyl hydrolase 20 family.</text>
</comment>
<feature type="active site" description="Proton donor" evidence="4">
    <location>
        <position position="412"/>
    </location>
</feature>
<evidence type="ECO:0000256" key="1">
    <source>
        <dbReference type="ARBA" id="ARBA00006285"/>
    </source>
</evidence>
<dbReference type="Pfam" id="PF13385">
    <property type="entry name" value="Laminin_G_3"/>
    <property type="match status" value="1"/>
</dbReference>
<dbReference type="CDD" id="cd06564">
    <property type="entry name" value="GH20_DspB_LnbB-like"/>
    <property type="match status" value="1"/>
</dbReference>
<accession>A0A4R2EMR4</accession>